<gene>
    <name evidence="22" type="primary">MGST3_2</name>
    <name evidence="22" type="ORF">EC957_010380</name>
</gene>
<dbReference type="Gene3D" id="1.20.120.550">
    <property type="entry name" value="Membrane associated eicosanoid/glutathione metabolism-like domain"/>
    <property type="match status" value="1"/>
</dbReference>
<comment type="subcellular location">
    <subcellularLocation>
        <location evidence="1">Mitochondrion outer membrane</location>
        <topology evidence="1">Multi-pass membrane protein</topology>
    </subcellularLocation>
</comment>
<keyword evidence="3 21" id="KW-0812">Transmembrane</keyword>
<evidence type="ECO:0000256" key="15">
    <source>
        <dbReference type="ARBA" id="ARBA00039056"/>
    </source>
</evidence>
<keyword evidence="6" id="KW-0560">Oxidoreductase</keyword>
<evidence type="ECO:0000256" key="17">
    <source>
        <dbReference type="ARBA" id="ARBA00051411"/>
    </source>
</evidence>
<evidence type="ECO:0000256" key="19">
    <source>
        <dbReference type="ARBA" id="ARBA00075145"/>
    </source>
</evidence>
<dbReference type="EC" id="4.4.1.20" evidence="15"/>
<evidence type="ECO:0000256" key="10">
    <source>
        <dbReference type="ARBA" id="ARBA00023139"/>
    </source>
</evidence>
<dbReference type="AlphaFoldDB" id="A0A9P6K4S8"/>
<dbReference type="GO" id="GO:0004364">
    <property type="term" value="F:glutathione transferase activity"/>
    <property type="evidence" value="ECO:0007669"/>
    <property type="project" value="TreeGrafter"/>
</dbReference>
<keyword evidence="11" id="KW-0456">Lyase</keyword>
<comment type="catalytic activity">
    <reaction evidence="16">
        <text>leukotriene C4 = leukotriene A4 + glutathione</text>
        <dbReference type="Rhea" id="RHEA:17617"/>
        <dbReference type="ChEBI" id="CHEBI:57463"/>
        <dbReference type="ChEBI" id="CHEBI:57925"/>
        <dbReference type="ChEBI" id="CHEBI:57973"/>
        <dbReference type="EC" id="4.4.1.20"/>
    </reaction>
    <physiologicalReaction direction="right-to-left" evidence="16">
        <dbReference type="Rhea" id="RHEA:17619"/>
    </physiologicalReaction>
</comment>
<name>A0A9P6K4S8_9FUNG</name>
<dbReference type="GO" id="GO:0004602">
    <property type="term" value="F:glutathione peroxidase activity"/>
    <property type="evidence" value="ECO:0007669"/>
    <property type="project" value="TreeGrafter"/>
</dbReference>
<dbReference type="Pfam" id="PF01124">
    <property type="entry name" value="MAPEG"/>
    <property type="match status" value="1"/>
</dbReference>
<comment type="catalytic activity">
    <reaction evidence="17">
        <text>15-deoxy-Delta(12,14)-prostaglandin J2 + glutathione = 15-deoxy-Delta(12,14)-prostaglandin J2-S-(R)-glutathione</text>
        <dbReference type="Rhea" id="RHEA:75963"/>
        <dbReference type="ChEBI" id="CHEBI:57925"/>
        <dbReference type="ChEBI" id="CHEBI:85236"/>
        <dbReference type="ChEBI" id="CHEBI:194498"/>
    </reaction>
    <physiologicalReaction direction="left-to-right" evidence="17">
        <dbReference type="Rhea" id="RHEA:75964"/>
    </physiologicalReaction>
</comment>
<keyword evidence="7" id="KW-0443">Lipid metabolism</keyword>
<evidence type="ECO:0000256" key="14">
    <source>
        <dbReference type="ARBA" id="ARBA00037916"/>
    </source>
</evidence>
<evidence type="ECO:0000256" key="20">
    <source>
        <dbReference type="ARBA" id="ARBA00076908"/>
    </source>
</evidence>
<accession>A0A9P6K4S8</accession>
<dbReference type="GO" id="GO:0006629">
    <property type="term" value="P:lipid metabolic process"/>
    <property type="evidence" value="ECO:0007669"/>
    <property type="project" value="UniProtKB-KW"/>
</dbReference>
<evidence type="ECO:0000313" key="22">
    <source>
        <dbReference type="EMBL" id="KAF9545876.1"/>
    </source>
</evidence>
<evidence type="ECO:0000313" key="23">
    <source>
        <dbReference type="Proteomes" id="UP000723463"/>
    </source>
</evidence>
<feature type="transmembrane region" description="Helical" evidence="21">
    <location>
        <begin position="12"/>
        <end position="29"/>
    </location>
</feature>
<dbReference type="InterPro" id="IPR050997">
    <property type="entry name" value="MAPEG"/>
</dbReference>
<dbReference type="EMBL" id="JAAAXW010000064">
    <property type="protein sequence ID" value="KAF9545876.1"/>
    <property type="molecule type" value="Genomic_DNA"/>
</dbReference>
<evidence type="ECO:0000256" key="5">
    <source>
        <dbReference type="ARBA" id="ARBA00022989"/>
    </source>
</evidence>
<keyword evidence="10" id="KW-0564">Palmitate</keyword>
<evidence type="ECO:0000256" key="13">
    <source>
        <dbReference type="ARBA" id="ARBA00037884"/>
    </source>
</evidence>
<evidence type="ECO:0000256" key="21">
    <source>
        <dbReference type="SAM" id="Phobius"/>
    </source>
</evidence>
<keyword evidence="12" id="KW-0449">Lipoprotein</keyword>
<keyword evidence="2" id="KW-0808">Transferase</keyword>
<keyword evidence="9 21" id="KW-0472">Membrane</keyword>
<evidence type="ECO:0000256" key="16">
    <source>
        <dbReference type="ARBA" id="ARBA00049298"/>
    </source>
</evidence>
<dbReference type="InterPro" id="IPR001129">
    <property type="entry name" value="Membr-assoc_MAPEG"/>
</dbReference>
<keyword evidence="23" id="KW-1185">Reference proteome</keyword>
<dbReference type="GO" id="GO:0005741">
    <property type="term" value="C:mitochondrial outer membrane"/>
    <property type="evidence" value="ECO:0007669"/>
    <property type="project" value="UniProtKB-SubCell"/>
</dbReference>
<evidence type="ECO:0000256" key="9">
    <source>
        <dbReference type="ARBA" id="ARBA00023136"/>
    </source>
</evidence>
<keyword evidence="5 21" id="KW-1133">Transmembrane helix</keyword>
<dbReference type="GO" id="GO:0005783">
    <property type="term" value="C:endoplasmic reticulum"/>
    <property type="evidence" value="ECO:0007669"/>
    <property type="project" value="TreeGrafter"/>
</dbReference>
<dbReference type="FunFam" id="1.20.120.550:FF:000004">
    <property type="entry name" value="Microsomal glutathione S-transferase 3"/>
    <property type="match status" value="1"/>
</dbReference>
<dbReference type="PANTHER" id="PTHR10250">
    <property type="entry name" value="MICROSOMAL GLUTATHIONE S-TRANSFERASE"/>
    <property type="match status" value="1"/>
</dbReference>
<dbReference type="PANTHER" id="PTHR10250:SF26">
    <property type="entry name" value="GLUTATHIONE S-TRANSFERASE 3, MITOCHONDRIAL"/>
    <property type="match status" value="1"/>
</dbReference>
<evidence type="ECO:0000256" key="8">
    <source>
        <dbReference type="ARBA" id="ARBA00023128"/>
    </source>
</evidence>
<protein>
    <recommendedName>
        <fullName evidence="18">Glutathione S-transferase 3, mitochondrial</fullName>
        <ecNumber evidence="15">4.4.1.20</ecNumber>
    </recommendedName>
    <alternativeName>
        <fullName evidence="19">Glutathione peroxidase MGST3</fullName>
    </alternativeName>
    <alternativeName>
        <fullName evidence="20">LTC4 synthase MGST3</fullName>
    </alternativeName>
</protein>
<comment type="caution">
    <text evidence="22">The sequence shown here is derived from an EMBL/GenBank/DDBJ whole genome shotgun (WGS) entry which is preliminary data.</text>
</comment>
<dbReference type="SUPFAM" id="SSF161084">
    <property type="entry name" value="MAPEG domain-like"/>
    <property type="match status" value="1"/>
</dbReference>
<evidence type="ECO:0000256" key="12">
    <source>
        <dbReference type="ARBA" id="ARBA00023288"/>
    </source>
</evidence>
<dbReference type="GO" id="GO:0005635">
    <property type="term" value="C:nuclear envelope"/>
    <property type="evidence" value="ECO:0007669"/>
    <property type="project" value="TreeGrafter"/>
</dbReference>
<dbReference type="InterPro" id="IPR023352">
    <property type="entry name" value="MAPEG-like_dom_sf"/>
</dbReference>
<comment type="pathway">
    <text evidence="13">Lipid metabolism; leukotriene C4 biosynthesis.</text>
</comment>
<evidence type="ECO:0000256" key="7">
    <source>
        <dbReference type="ARBA" id="ARBA00023098"/>
    </source>
</evidence>
<comment type="pathway">
    <text evidence="14">Lipid metabolism; arachidonate metabolism.</text>
</comment>
<organism evidence="22 23">
    <name type="scientific">Mortierella hygrophila</name>
    <dbReference type="NCBI Taxonomy" id="979708"/>
    <lineage>
        <taxon>Eukaryota</taxon>
        <taxon>Fungi</taxon>
        <taxon>Fungi incertae sedis</taxon>
        <taxon>Mucoromycota</taxon>
        <taxon>Mortierellomycotina</taxon>
        <taxon>Mortierellomycetes</taxon>
        <taxon>Mortierellales</taxon>
        <taxon>Mortierellaceae</taxon>
        <taxon>Mortierella</taxon>
    </lineage>
</organism>
<dbReference type="Proteomes" id="UP000723463">
    <property type="component" value="Unassembled WGS sequence"/>
</dbReference>
<dbReference type="GO" id="GO:0004464">
    <property type="term" value="F:leukotriene-C4 synthase activity"/>
    <property type="evidence" value="ECO:0007669"/>
    <property type="project" value="UniProtKB-EC"/>
</dbReference>
<evidence type="ECO:0000256" key="1">
    <source>
        <dbReference type="ARBA" id="ARBA00004374"/>
    </source>
</evidence>
<evidence type="ECO:0000256" key="2">
    <source>
        <dbReference type="ARBA" id="ARBA00022679"/>
    </source>
</evidence>
<proteinExistence type="predicted"/>
<evidence type="ECO:0000256" key="18">
    <source>
        <dbReference type="ARBA" id="ARBA00069748"/>
    </source>
</evidence>
<sequence length="146" mass="15846">MASITLTADYGYTIAVSVVSSVLVTFLGARVGSYRKEAGVPLPTMYAEEAEAKKDKKKLIFNCKQRVHQNTLEGFTSYMVTLLLAGARYPVAAPILGLIWCAGRLAYSYGYTSGNPEKRVYGSWGHIGDLGLVGLNIKMAFDLINA</sequence>
<evidence type="ECO:0000256" key="3">
    <source>
        <dbReference type="ARBA" id="ARBA00022692"/>
    </source>
</evidence>
<reference evidence="22" key="1">
    <citation type="journal article" date="2020" name="Fungal Divers.">
        <title>Resolving the Mortierellaceae phylogeny through synthesis of multi-gene phylogenetics and phylogenomics.</title>
        <authorList>
            <person name="Vandepol N."/>
            <person name="Liber J."/>
            <person name="Desiro A."/>
            <person name="Na H."/>
            <person name="Kennedy M."/>
            <person name="Barry K."/>
            <person name="Grigoriev I.V."/>
            <person name="Miller A.N."/>
            <person name="O'Donnell K."/>
            <person name="Stajich J.E."/>
            <person name="Bonito G."/>
        </authorList>
    </citation>
    <scope>NUCLEOTIDE SEQUENCE</scope>
    <source>
        <strain evidence="22">NRRL 2591</strain>
    </source>
</reference>
<keyword evidence="4" id="KW-1000">Mitochondrion outer membrane</keyword>
<evidence type="ECO:0000256" key="11">
    <source>
        <dbReference type="ARBA" id="ARBA00023239"/>
    </source>
</evidence>
<evidence type="ECO:0000256" key="6">
    <source>
        <dbReference type="ARBA" id="ARBA00023002"/>
    </source>
</evidence>
<keyword evidence="8" id="KW-0496">Mitochondrion</keyword>
<evidence type="ECO:0000256" key="4">
    <source>
        <dbReference type="ARBA" id="ARBA00022787"/>
    </source>
</evidence>